<dbReference type="AlphaFoldDB" id="A0A1D7TWZ8"/>
<gene>
    <name evidence="2" type="ORF">BHK69_03370</name>
</gene>
<protein>
    <recommendedName>
        <fullName evidence="4">Rad50/SbcC-type AAA domain-containing protein</fullName>
    </recommendedName>
</protein>
<sequence length="639" mass="71852">MMQIRRIILYSHRGLIRDLPFNLGKVNIVTGPSERGKSAILAIIDYCLGARQLGVPAGVIQDSVAWYGLELDFNGERLFVARPGVDSSKRASPLWHIAPGGFSQVPPIEDLQPSYKRDDLLDRISAKLGIGATLIPRADGEVSRKKLTFRSGIIYSLQKQNEIANPDLFFHRQSDPSIAQLVRDTLPYYLGAINEDVIAKQADLKAKRKRQRDLQKQLDKAATAEARRDDEAAYLIAEAQQCGLLAGDLARSATPDNLHQLLEQAEQFSRSQTEMAGSDQLAVLARQIAELDRRRDSLKRQIGSLEEFESDQDQVYGSANEQRRRLRSLELIRDHDVDGQFCPLCQADMVVPPPKALELRRSLQVLDHELGFVVLDRTQVQEALVERRTQLTDVNDQMAAARAQILRLRDEDVRVRGTLEHRNTTSRVGGMIQMFLRVASTSGDEDRASLSMEIAALQSAIEELEEETDFTSLKTKTATFLGSIGGVITRWAQALGLGYSKGLLTFDIRGPYLVNETEQGTVNFSRFGSGKNWVWYHLLGHMALHSWFIQRGRPTLRFLAIDQPSQVYFPGGQATDAETDFEEVRRIYHWLIETTRSLDGAFQVILTDHARFPDDPAFVSHVAHDWWEADGALIPADWV</sequence>
<dbReference type="Gene3D" id="3.40.50.300">
    <property type="entry name" value="P-loop containing nucleotide triphosphate hydrolases"/>
    <property type="match status" value="1"/>
</dbReference>
<accession>A0A1D7TWZ8</accession>
<dbReference type="Pfam" id="PF12532">
    <property type="entry name" value="DUF3732"/>
    <property type="match status" value="1"/>
</dbReference>
<dbReference type="InterPro" id="IPR022205">
    <property type="entry name" value="DUF3732"/>
</dbReference>
<name>A0A1D7TWZ8_9HYPH</name>
<dbReference type="KEGG" id="bvv:BHK69_03370"/>
<dbReference type="STRING" id="1526658.BHK69_03370"/>
<organism evidence="2 3">
    <name type="scientific">Bosea vaviloviae</name>
    <dbReference type="NCBI Taxonomy" id="1526658"/>
    <lineage>
        <taxon>Bacteria</taxon>
        <taxon>Pseudomonadati</taxon>
        <taxon>Pseudomonadota</taxon>
        <taxon>Alphaproteobacteria</taxon>
        <taxon>Hyphomicrobiales</taxon>
        <taxon>Boseaceae</taxon>
        <taxon>Bosea</taxon>
    </lineage>
</organism>
<dbReference type="RefSeq" id="WP_069688873.1">
    <property type="nucleotide sequence ID" value="NZ_CP017147.1"/>
</dbReference>
<evidence type="ECO:0000313" key="2">
    <source>
        <dbReference type="EMBL" id="AOO79651.1"/>
    </source>
</evidence>
<evidence type="ECO:0008006" key="4">
    <source>
        <dbReference type="Google" id="ProtNLM"/>
    </source>
</evidence>
<evidence type="ECO:0000313" key="3">
    <source>
        <dbReference type="Proteomes" id="UP000094969"/>
    </source>
</evidence>
<keyword evidence="1" id="KW-0175">Coiled coil</keyword>
<dbReference type="Proteomes" id="UP000094969">
    <property type="component" value="Chromosome"/>
</dbReference>
<evidence type="ECO:0000256" key="1">
    <source>
        <dbReference type="SAM" id="Coils"/>
    </source>
</evidence>
<dbReference type="SUPFAM" id="SSF52540">
    <property type="entry name" value="P-loop containing nucleoside triphosphate hydrolases"/>
    <property type="match status" value="1"/>
</dbReference>
<dbReference type="OrthoDB" id="103556at2"/>
<dbReference type="InterPro" id="IPR027417">
    <property type="entry name" value="P-loop_NTPase"/>
</dbReference>
<dbReference type="EMBL" id="CP017147">
    <property type="protein sequence ID" value="AOO79651.1"/>
    <property type="molecule type" value="Genomic_DNA"/>
</dbReference>
<feature type="coiled-coil region" evidence="1">
    <location>
        <begin position="281"/>
        <end position="308"/>
    </location>
</feature>
<feature type="coiled-coil region" evidence="1">
    <location>
        <begin position="447"/>
        <end position="474"/>
    </location>
</feature>
<reference evidence="2 3" key="1">
    <citation type="journal article" date="2015" name="Antonie Van Leeuwenhoek">
        <title>Bosea vaviloviae sp. nov., a new species of slow-growing rhizobia isolated from nodules of the relict species Vavilovia formosa (Stev.) Fed.</title>
        <authorList>
            <person name="Safronova V.I."/>
            <person name="Kuznetsova I.G."/>
            <person name="Sazanova A.L."/>
            <person name="Kimeklis A.K."/>
            <person name="Belimov A.A."/>
            <person name="Andronov E.E."/>
            <person name="Pinaev A.G."/>
            <person name="Chizhevskaya E.P."/>
            <person name="Pukhaev A.R."/>
            <person name="Popov K.P."/>
            <person name="Willems A."/>
            <person name="Tikhonovich I.A."/>
        </authorList>
    </citation>
    <scope>NUCLEOTIDE SEQUENCE [LARGE SCALE GENOMIC DNA]</scope>
    <source>
        <strain evidence="2 3">Vaf18</strain>
    </source>
</reference>
<keyword evidence="3" id="KW-1185">Reference proteome</keyword>
<proteinExistence type="predicted"/>